<evidence type="ECO:0000256" key="1">
    <source>
        <dbReference type="ARBA" id="ARBA00009986"/>
    </source>
</evidence>
<evidence type="ECO:0000256" key="3">
    <source>
        <dbReference type="PIRNR" id="PIRNR036492"/>
    </source>
</evidence>
<dbReference type="GO" id="GO:0016620">
    <property type="term" value="F:oxidoreductase activity, acting on the aldehyde or oxo group of donors, NAD or NADP as acceptor"/>
    <property type="evidence" value="ECO:0007669"/>
    <property type="project" value="InterPro"/>
</dbReference>
<reference evidence="9" key="2">
    <citation type="submission" date="2015-03" db="EMBL/GenBank/DDBJ databases">
        <title>Genome sequence of Paenibacillus beijingensis strain DSM 24997T.</title>
        <authorList>
            <person name="Kwak Y."/>
            <person name="Shin J.-H."/>
        </authorList>
    </citation>
    <scope>NUCLEOTIDE SEQUENCE [LARGE SCALE GENOMIC DNA]</scope>
    <source>
        <strain evidence="9">DSM 24997</strain>
    </source>
</reference>
<gene>
    <name evidence="8" type="primary">gabD</name>
    <name evidence="8" type="ORF">VN24_17485</name>
</gene>
<dbReference type="HOGENOM" id="CLU_005391_5_1_9"/>
<dbReference type="Proteomes" id="UP000032633">
    <property type="component" value="Chromosome"/>
</dbReference>
<proteinExistence type="inferred from homology"/>
<dbReference type="EMBL" id="CP011058">
    <property type="protein sequence ID" value="AJY77815.1"/>
    <property type="molecule type" value="Genomic_DNA"/>
</dbReference>
<dbReference type="FunFam" id="3.40.309.10:FF:000004">
    <property type="entry name" value="Succinate-semialdehyde dehydrogenase I"/>
    <property type="match status" value="1"/>
</dbReference>
<evidence type="ECO:0000256" key="5">
    <source>
        <dbReference type="PROSITE-ProRule" id="PRU10007"/>
    </source>
</evidence>
<dbReference type="InterPro" id="IPR015590">
    <property type="entry name" value="Aldehyde_DH_dom"/>
</dbReference>
<evidence type="ECO:0000256" key="4">
    <source>
        <dbReference type="PIRSR" id="PIRSR036492-1"/>
    </source>
</evidence>
<dbReference type="STRING" id="1126833.VN24_17485"/>
<dbReference type="Gene3D" id="3.40.605.10">
    <property type="entry name" value="Aldehyde Dehydrogenase, Chain A, domain 1"/>
    <property type="match status" value="1"/>
</dbReference>
<dbReference type="PROSITE" id="PS00070">
    <property type="entry name" value="ALDEHYDE_DEHYDR_CYS"/>
    <property type="match status" value="1"/>
</dbReference>
<dbReference type="AlphaFoldDB" id="A0A0D5NRN9"/>
<feature type="domain" description="Aldehyde dehydrogenase" evidence="7">
    <location>
        <begin position="17"/>
        <end position="475"/>
    </location>
</feature>
<dbReference type="InterPro" id="IPR012394">
    <property type="entry name" value="Aldehyde_DH_NAD(P)"/>
</dbReference>
<dbReference type="InterPro" id="IPR016160">
    <property type="entry name" value="Ald_DH_CS_CYS"/>
</dbReference>
<dbReference type="InterPro" id="IPR016161">
    <property type="entry name" value="Ald_DH/histidinol_DH"/>
</dbReference>
<reference evidence="8 9" key="1">
    <citation type="journal article" date="2015" name="J. Biotechnol.">
        <title>Complete genome sequence of Paenibacillus beijingensis 7188(T) (=DSM 24997(T)), a novel rhizobacterium from jujube garden soil.</title>
        <authorList>
            <person name="Kwak Y."/>
            <person name="Shin J.H."/>
        </authorList>
    </citation>
    <scope>NUCLEOTIDE SEQUENCE [LARGE SCALE GENOMIC DNA]</scope>
    <source>
        <strain evidence="8 9">DSM 24997</strain>
    </source>
</reference>
<keyword evidence="9" id="KW-1185">Reference proteome</keyword>
<dbReference type="PANTHER" id="PTHR43353">
    <property type="entry name" value="SUCCINATE-SEMIALDEHYDE DEHYDROGENASE, MITOCHONDRIAL"/>
    <property type="match status" value="1"/>
</dbReference>
<organism evidence="8 9">
    <name type="scientific">Paenibacillus beijingensis</name>
    <dbReference type="NCBI Taxonomy" id="1126833"/>
    <lineage>
        <taxon>Bacteria</taxon>
        <taxon>Bacillati</taxon>
        <taxon>Bacillota</taxon>
        <taxon>Bacilli</taxon>
        <taxon>Bacillales</taxon>
        <taxon>Paenibacillaceae</taxon>
        <taxon>Paenibacillus</taxon>
    </lineage>
</organism>
<evidence type="ECO:0000256" key="6">
    <source>
        <dbReference type="RuleBase" id="RU003345"/>
    </source>
</evidence>
<evidence type="ECO:0000313" key="9">
    <source>
        <dbReference type="Proteomes" id="UP000032633"/>
    </source>
</evidence>
<dbReference type="InterPro" id="IPR050740">
    <property type="entry name" value="Aldehyde_DH_Superfamily"/>
</dbReference>
<dbReference type="InterPro" id="IPR029510">
    <property type="entry name" value="Ald_DH_CS_GLU"/>
</dbReference>
<dbReference type="CDD" id="cd07103">
    <property type="entry name" value="ALDH_F5_SSADH_GabD"/>
    <property type="match status" value="1"/>
</dbReference>
<dbReference type="PROSITE" id="PS00687">
    <property type="entry name" value="ALDEHYDE_DEHYDR_GLU"/>
    <property type="match status" value="1"/>
</dbReference>
<dbReference type="InterPro" id="IPR016163">
    <property type="entry name" value="Ald_DH_C"/>
</dbReference>
<dbReference type="PANTHER" id="PTHR43353:SF5">
    <property type="entry name" value="SUCCINATE-SEMIALDEHYDE DEHYDROGENASE, MITOCHONDRIAL"/>
    <property type="match status" value="1"/>
</dbReference>
<evidence type="ECO:0000313" key="8">
    <source>
        <dbReference type="EMBL" id="AJY77815.1"/>
    </source>
</evidence>
<evidence type="ECO:0000256" key="2">
    <source>
        <dbReference type="ARBA" id="ARBA00023002"/>
    </source>
</evidence>
<dbReference type="Pfam" id="PF00171">
    <property type="entry name" value="Aldedh"/>
    <property type="match status" value="1"/>
</dbReference>
<dbReference type="SUPFAM" id="SSF53720">
    <property type="entry name" value="ALDH-like"/>
    <property type="match status" value="1"/>
</dbReference>
<dbReference type="FunFam" id="3.40.605.10:FF:000005">
    <property type="entry name" value="Succinate-semialdehyde dehydrogenase I"/>
    <property type="match status" value="1"/>
</dbReference>
<dbReference type="KEGG" id="pbj:VN24_17485"/>
<dbReference type="PIRSF" id="PIRSF036492">
    <property type="entry name" value="ALDH"/>
    <property type="match status" value="1"/>
</dbReference>
<comment type="similarity">
    <text evidence="1 3 6">Belongs to the aldehyde dehydrogenase family.</text>
</comment>
<keyword evidence="2 3" id="KW-0560">Oxidoreductase</keyword>
<sequence length="480" mass="52337">MLNEWNYNWVGGERRSSAATMEVRNPGTGELIGLIPDLEDQGVQEAIDHASEALHEWSELPAKKRARYLEEWSERLMHNREALALLLSKEQGKPFSEARGEIEGTVDIIRWYAEESKRAYGEIIPSSNPGQQLLVYREPIGVVALITPMNFPSATVARKVAPALAAGCTLVLKPAETTSMTAIAIFSHLIQTGLPKGTANLVTGDPSRIGSVLMQDSRVRKVSFTGSTAVGKKLMEQAAATVKKVSLELGGNSPVIVFPDADLDKAAKQIVANKFENCGQVCNGINLIYVHEDVHDALLDKLLTLIRTLITGIGTEPGTDIGPLINERAVQKVERLVLDAINKGAKLLTGGKRLTEEPYTRGHFYAPTLLDGVTREMHITREEIFGPVMPVLTFKRESEAVAAANDTSYGLAAYLFTRDFARIHRMIQQLQSGNIGINGTSLAYTQAPFGGIKESGIGREGGRQGLEEFISLKYVAMTTV</sequence>
<feature type="active site" evidence="4">
    <location>
        <position position="282"/>
    </location>
</feature>
<feature type="active site" evidence="4 5">
    <location>
        <position position="248"/>
    </location>
</feature>
<dbReference type="InterPro" id="IPR016162">
    <property type="entry name" value="Ald_DH_N"/>
</dbReference>
<name>A0A0D5NRN9_9BACL</name>
<protein>
    <recommendedName>
        <fullName evidence="3">Aldehyde dehydrogenase</fullName>
    </recommendedName>
</protein>
<dbReference type="Gene3D" id="3.40.309.10">
    <property type="entry name" value="Aldehyde Dehydrogenase, Chain A, domain 2"/>
    <property type="match status" value="1"/>
</dbReference>
<evidence type="ECO:0000259" key="7">
    <source>
        <dbReference type="Pfam" id="PF00171"/>
    </source>
</evidence>
<accession>A0A0D5NRN9</accession>
<dbReference type="GO" id="GO:0006081">
    <property type="term" value="P:aldehyde metabolic process"/>
    <property type="evidence" value="ECO:0007669"/>
    <property type="project" value="InterPro"/>
</dbReference>
<dbReference type="PATRIC" id="fig|1126833.4.peg.3840"/>